<feature type="compositionally biased region" description="Basic and acidic residues" evidence="1">
    <location>
        <begin position="1"/>
        <end position="23"/>
    </location>
</feature>
<sequence length="151" mass="18342">MANRRINQERSKKYHKRPPENRDRRLHGGSSFNDPKKKKIIHEYKKLLRKEQHKQPTTNYQTSDCKNENSHGSMKQSGRTTFHRALKEYEKKQSEKKLQQQEQQRIELERNKALQRYQQKKKDRFKKLSKKTGKGQPVMKERIMLLLEKIQ</sequence>
<dbReference type="Proteomes" id="UP000694941">
    <property type="component" value="Unplaced"/>
</dbReference>
<feature type="compositionally biased region" description="Basic and acidic residues" evidence="1">
    <location>
        <begin position="41"/>
        <end position="54"/>
    </location>
</feature>
<reference evidence="3" key="1">
    <citation type="submission" date="2025-08" db="UniProtKB">
        <authorList>
            <consortium name="RefSeq"/>
        </authorList>
    </citation>
    <scope>IDENTIFICATION</scope>
    <source>
        <tissue evidence="3">Muscle</tissue>
    </source>
</reference>
<name>A0ABM1BLE2_LIMPO</name>
<feature type="region of interest" description="Disordered" evidence="1">
    <location>
        <begin position="117"/>
        <end position="137"/>
    </location>
</feature>
<organism evidence="2 3">
    <name type="scientific">Limulus polyphemus</name>
    <name type="common">Atlantic horseshoe crab</name>
    <dbReference type="NCBI Taxonomy" id="6850"/>
    <lineage>
        <taxon>Eukaryota</taxon>
        <taxon>Metazoa</taxon>
        <taxon>Ecdysozoa</taxon>
        <taxon>Arthropoda</taxon>
        <taxon>Chelicerata</taxon>
        <taxon>Merostomata</taxon>
        <taxon>Xiphosura</taxon>
        <taxon>Limulidae</taxon>
        <taxon>Limulus</taxon>
    </lineage>
</organism>
<protein>
    <submittedName>
        <fullName evidence="3">Thyroid transcription factor 1-associated protein 26-like isoform X1</fullName>
    </submittedName>
</protein>
<gene>
    <name evidence="3" type="primary">LOC106468456</name>
</gene>
<feature type="compositionally biased region" description="Basic residues" evidence="1">
    <location>
        <begin position="118"/>
        <end position="133"/>
    </location>
</feature>
<dbReference type="Pfam" id="PF08524">
    <property type="entry name" value="rRNA_processing"/>
    <property type="match status" value="1"/>
</dbReference>
<dbReference type="RefSeq" id="XP_013784337.1">
    <property type="nucleotide sequence ID" value="XM_013928883.2"/>
</dbReference>
<evidence type="ECO:0000313" key="3">
    <source>
        <dbReference type="RefSeq" id="XP_013784337.1"/>
    </source>
</evidence>
<accession>A0ABM1BLE2</accession>
<evidence type="ECO:0000313" key="2">
    <source>
        <dbReference type="Proteomes" id="UP000694941"/>
    </source>
</evidence>
<feature type="compositionally biased region" description="Basic and acidic residues" evidence="1">
    <location>
        <begin position="85"/>
        <end position="102"/>
    </location>
</feature>
<feature type="region of interest" description="Disordered" evidence="1">
    <location>
        <begin position="1"/>
        <end position="102"/>
    </location>
</feature>
<proteinExistence type="predicted"/>
<dbReference type="PANTHER" id="PTHR15657:SF1">
    <property type="entry name" value="THYROID TRANSCRIPTION FACTOR 1-ASSOCIATED PROTEIN 26"/>
    <property type="match status" value="1"/>
</dbReference>
<dbReference type="GeneID" id="106468456"/>
<dbReference type="PANTHER" id="PTHR15657">
    <property type="entry name" value="THYROID TRANSCRIPTION FACTOR 1-ASSOCIATED PROTEIN 26"/>
    <property type="match status" value="1"/>
</dbReference>
<dbReference type="InterPro" id="IPR013730">
    <property type="entry name" value="Fyv7/TAP26"/>
</dbReference>
<keyword evidence="2" id="KW-1185">Reference proteome</keyword>
<feature type="compositionally biased region" description="Polar residues" evidence="1">
    <location>
        <begin position="55"/>
        <end position="80"/>
    </location>
</feature>
<evidence type="ECO:0000256" key="1">
    <source>
        <dbReference type="SAM" id="MobiDB-lite"/>
    </source>
</evidence>